<evidence type="ECO:0000313" key="4">
    <source>
        <dbReference type="EMBL" id="SDP81261.1"/>
    </source>
</evidence>
<keyword evidence="1" id="KW-0596">Phosphopantetheine</keyword>
<reference evidence="5" key="1">
    <citation type="submission" date="2016-10" db="EMBL/GenBank/DDBJ databases">
        <authorList>
            <person name="Varghese N."/>
            <person name="Submissions S."/>
        </authorList>
    </citation>
    <scope>NUCLEOTIDE SEQUENCE [LARGE SCALE GENOMIC DNA]</scope>
    <source>
        <strain evidence="5">CGMCC 4.6609</strain>
    </source>
</reference>
<dbReference type="InterPro" id="IPR006162">
    <property type="entry name" value="Ppantetheine_attach_site"/>
</dbReference>
<keyword evidence="5" id="KW-1185">Reference proteome</keyword>
<keyword evidence="2" id="KW-0597">Phosphoprotein</keyword>
<organism evidence="4 5">
    <name type="scientific">Lentzea jiangxiensis</name>
    <dbReference type="NCBI Taxonomy" id="641025"/>
    <lineage>
        <taxon>Bacteria</taxon>
        <taxon>Bacillati</taxon>
        <taxon>Actinomycetota</taxon>
        <taxon>Actinomycetes</taxon>
        <taxon>Pseudonocardiales</taxon>
        <taxon>Pseudonocardiaceae</taxon>
        <taxon>Lentzea</taxon>
    </lineage>
</organism>
<dbReference type="Proteomes" id="UP000199691">
    <property type="component" value="Unassembled WGS sequence"/>
</dbReference>
<dbReference type="STRING" id="641025.SAMN05421507_115105"/>
<dbReference type="Gene3D" id="1.10.1200.10">
    <property type="entry name" value="ACP-like"/>
    <property type="match status" value="1"/>
</dbReference>
<dbReference type="SUPFAM" id="SSF47336">
    <property type="entry name" value="ACP-like"/>
    <property type="match status" value="1"/>
</dbReference>
<dbReference type="InterPro" id="IPR009081">
    <property type="entry name" value="PP-bd_ACP"/>
</dbReference>
<name>A0A1H0VSN7_9PSEU</name>
<evidence type="ECO:0000256" key="1">
    <source>
        <dbReference type="ARBA" id="ARBA00022450"/>
    </source>
</evidence>
<dbReference type="AlphaFoldDB" id="A0A1H0VSN7"/>
<evidence type="ECO:0000256" key="2">
    <source>
        <dbReference type="ARBA" id="ARBA00022553"/>
    </source>
</evidence>
<sequence>MDTRLSPDDLAALISRCTGVPVTGEQVTAPGHTFDDLGVDSLGLMGVLSELQRHHGVPKDADLRPHQSPRELLALLPGEVRG</sequence>
<dbReference type="PROSITE" id="PS50075">
    <property type="entry name" value="CARRIER"/>
    <property type="match status" value="1"/>
</dbReference>
<proteinExistence type="predicted"/>
<feature type="domain" description="Carrier" evidence="3">
    <location>
        <begin position="1"/>
        <end position="80"/>
    </location>
</feature>
<evidence type="ECO:0000259" key="3">
    <source>
        <dbReference type="PROSITE" id="PS50075"/>
    </source>
</evidence>
<gene>
    <name evidence="4" type="ORF">SAMN05421507_115105</name>
</gene>
<accession>A0A1H0VSN7</accession>
<dbReference type="Pfam" id="PF00550">
    <property type="entry name" value="PP-binding"/>
    <property type="match status" value="1"/>
</dbReference>
<evidence type="ECO:0000313" key="5">
    <source>
        <dbReference type="Proteomes" id="UP000199691"/>
    </source>
</evidence>
<protein>
    <submittedName>
        <fullName evidence="4">Minimal PKS acyl carrier protein</fullName>
    </submittedName>
</protein>
<dbReference type="RefSeq" id="WP_176960023.1">
    <property type="nucleotide sequence ID" value="NZ_FNIX01000015.1"/>
</dbReference>
<dbReference type="InterPro" id="IPR036736">
    <property type="entry name" value="ACP-like_sf"/>
</dbReference>
<dbReference type="EMBL" id="FNIX01000015">
    <property type="protein sequence ID" value="SDP81261.1"/>
    <property type="molecule type" value="Genomic_DNA"/>
</dbReference>
<dbReference type="PROSITE" id="PS00012">
    <property type="entry name" value="PHOSPHOPANTETHEINE"/>
    <property type="match status" value="1"/>
</dbReference>